<evidence type="ECO:0000256" key="1">
    <source>
        <dbReference type="ARBA" id="ARBA00023015"/>
    </source>
</evidence>
<dbReference type="Pfam" id="PF13921">
    <property type="entry name" value="Myb_DNA-bind_6"/>
    <property type="match status" value="1"/>
</dbReference>
<dbReference type="Gene3D" id="1.10.10.60">
    <property type="entry name" value="Homeodomain-like"/>
    <property type="match status" value="2"/>
</dbReference>
<evidence type="ECO:0000256" key="4">
    <source>
        <dbReference type="ARBA" id="ARBA00023242"/>
    </source>
</evidence>
<keyword evidence="3" id="KW-0804">Transcription</keyword>
<accession>A0ABR2HNC3</accession>
<name>A0ABR2HNC3_9EUKA</name>
<feature type="domain" description="Myb-like" evidence="5">
    <location>
        <begin position="180"/>
        <end position="230"/>
    </location>
</feature>
<comment type="caution">
    <text evidence="7">The sequence shown here is derived from an EMBL/GenBank/DDBJ whole genome shotgun (WGS) entry which is preliminary data.</text>
</comment>
<dbReference type="InterPro" id="IPR001005">
    <property type="entry name" value="SANT/Myb"/>
</dbReference>
<dbReference type="PROSITE" id="PS50090">
    <property type="entry name" value="MYB_LIKE"/>
    <property type="match status" value="2"/>
</dbReference>
<dbReference type="PANTHER" id="PTHR46621:SF1">
    <property type="entry name" value="SNRNA-ACTIVATING PROTEIN COMPLEX SUBUNIT 4"/>
    <property type="match status" value="1"/>
</dbReference>
<keyword evidence="2" id="KW-0238">DNA-binding</keyword>
<organism evidence="7 8">
    <name type="scientific">Tritrichomonas musculus</name>
    <dbReference type="NCBI Taxonomy" id="1915356"/>
    <lineage>
        <taxon>Eukaryota</taxon>
        <taxon>Metamonada</taxon>
        <taxon>Parabasalia</taxon>
        <taxon>Tritrichomonadida</taxon>
        <taxon>Tritrichomonadidae</taxon>
        <taxon>Tritrichomonas</taxon>
    </lineage>
</organism>
<proteinExistence type="predicted"/>
<dbReference type="SUPFAM" id="SSF46689">
    <property type="entry name" value="Homeodomain-like"/>
    <property type="match status" value="1"/>
</dbReference>
<feature type="domain" description="HTH myb-type" evidence="6">
    <location>
        <begin position="184"/>
        <end position="234"/>
    </location>
</feature>
<evidence type="ECO:0000259" key="6">
    <source>
        <dbReference type="PROSITE" id="PS51294"/>
    </source>
</evidence>
<dbReference type="CDD" id="cd00167">
    <property type="entry name" value="SANT"/>
    <property type="match status" value="2"/>
</dbReference>
<reference evidence="7 8" key="1">
    <citation type="submission" date="2024-04" db="EMBL/GenBank/DDBJ databases">
        <title>Tritrichomonas musculus Genome.</title>
        <authorList>
            <person name="Alves-Ferreira E."/>
            <person name="Grigg M."/>
            <person name="Lorenzi H."/>
            <person name="Galac M."/>
        </authorList>
    </citation>
    <scope>NUCLEOTIDE SEQUENCE [LARGE SCALE GENOMIC DNA]</scope>
    <source>
        <strain evidence="7 8">EAF2021</strain>
    </source>
</reference>
<keyword evidence="1" id="KW-0805">Transcription regulation</keyword>
<evidence type="ECO:0000313" key="7">
    <source>
        <dbReference type="EMBL" id="KAK8850108.1"/>
    </source>
</evidence>
<dbReference type="PROSITE" id="PS51294">
    <property type="entry name" value="HTH_MYB"/>
    <property type="match status" value="2"/>
</dbReference>
<keyword evidence="4" id="KW-0539">Nucleus</keyword>
<dbReference type="InterPro" id="IPR051575">
    <property type="entry name" value="Myb-like_DNA-bd"/>
</dbReference>
<evidence type="ECO:0000259" key="5">
    <source>
        <dbReference type="PROSITE" id="PS50090"/>
    </source>
</evidence>
<feature type="domain" description="Myb-like" evidence="5">
    <location>
        <begin position="135"/>
        <end position="179"/>
    </location>
</feature>
<dbReference type="Proteomes" id="UP001470230">
    <property type="component" value="Unassembled WGS sequence"/>
</dbReference>
<evidence type="ECO:0008006" key="9">
    <source>
        <dbReference type="Google" id="ProtNLM"/>
    </source>
</evidence>
<protein>
    <recommendedName>
        <fullName evidence="9">Myb-like DNA-binding domain containing protein</fullName>
    </recommendedName>
</protein>
<dbReference type="EMBL" id="JAPFFF010000024">
    <property type="protein sequence ID" value="KAK8850108.1"/>
    <property type="molecule type" value="Genomic_DNA"/>
</dbReference>
<sequence>MTISFFNPLETAHPDICRQTPKYFPIPITKNKKSNELIPIKAYNQVDDHDQLQENEIKFSKIIKSESFKRHCFINNNNIKIQPSHASEYISSIINFNDNNNSKRNNINDQTKDFQFHNNDKKYIKLNNRNHMHLKFSREEDERLINIVNLYGARNWRFIEKLMPGRNSKQCRDRYSNYLAPNINRSEWSEEEDSLLIEKFLAFGPRWSYIAQFFHNRTGNDLKNRYNYTIIRRIPNLKYNKDDLQ</sequence>
<evidence type="ECO:0000256" key="2">
    <source>
        <dbReference type="ARBA" id="ARBA00023125"/>
    </source>
</evidence>
<evidence type="ECO:0000256" key="3">
    <source>
        <dbReference type="ARBA" id="ARBA00023163"/>
    </source>
</evidence>
<dbReference type="InterPro" id="IPR009057">
    <property type="entry name" value="Homeodomain-like_sf"/>
</dbReference>
<keyword evidence="8" id="KW-1185">Reference proteome</keyword>
<evidence type="ECO:0000313" key="8">
    <source>
        <dbReference type="Proteomes" id="UP001470230"/>
    </source>
</evidence>
<feature type="domain" description="HTH myb-type" evidence="6">
    <location>
        <begin position="128"/>
        <end position="183"/>
    </location>
</feature>
<dbReference type="SMART" id="SM00717">
    <property type="entry name" value="SANT"/>
    <property type="match status" value="2"/>
</dbReference>
<gene>
    <name evidence="7" type="ORF">M9Y10_018219</name>
</gene>
<dbReference type="InterPro" id="IPR017930">
    <property type="entry name" value="Myb_dom"/>
</dbReference>
<dbReference type="PANTHER" id="PTHR46621">
    <property type="entry name" value="SNRNA-ACTIVATING PROTEIN COMPLEX SUBUNIT 4"/>
    <property type="match status" value="1"/>
</dbReference>